<name>A0A4R5KQK4_9BACL</name>
<keyword evidence="4" id="KW-0408">Iron</keyword>
<evidence type="ECO:0000256" key="3">
    <source>
        <dbReference type="ARBA" id="ARBA00023002"/>
    </source>
</evidence>
<dbReference type="EMBL" id="SMRT01000004">
    <property type="protein sequence ID" value="TDF98021.1"/>
    <property type="molecule type" value="Genomic_DNA"/>
</dbReference>
<evidence type="ECO:0000256" key="6">
    <source>
        <dbReference type="ARBA" id="ARBA00060707"/>
    </source>
</evidence>
<dbReference type="InterPro" id="IPR036010">
    <property type="entry name" value="2Fe-2S_ferredoxin-like_sf"/>
</dbReference>
<evidence type="ECO:0000313" key="9">
    <source>
        <dbReference type="Proteomes" id="UP000295636"/>
    </source>
</evidence>
<accession>A0A4R5KQK4</accession>
<feature type="domain" description="2Fe-2S ferredoxin-type" evidence="7">
    <location>
        <begin position="9"/>
        <end position="85"/>
    </location>
</feature>
<keyword evidence="3" id="KW-0560">Oxidoreductase</keyword>
<keyword evidence="5" id="KW-0411">Iron-sulfur</keyword>
<organism evidence="8 9">
    <name type="scientific">Paenibacillus piri</name>
    <dbReference type="NCBI Taxonomy" id="2547395"/>
    <lineage>
        <taxon>Bacteria</taxon>
        <taxon>Bacillati</taxon>
        <taxon>Bacillota</taxon>
        <taxon>Bacilli</taxon>
        <taxon>Bacillales</taxon>
        <taxon>Paenibacillaceae</taxon>
        <taxon>Paenibacillus</taxon>
    </lineage>
</organism>
<comment type="pathway">
    <text evidence="6">Alkaloid degradation; nicotine degradation.</text>
</comment>
<dbReference type="Pfam" id="PF01799">
    <property type="entry name" value="Fer2_2"/>
    <property type="match status" value="1"/>
</dbReference>
<dbReference type="SUPFAM" id="SSF54292">
    <property type="entry name" value="2Fe-2S ferredoxin-like"/>
    <property type="match status" value="1"/>
</dbReference>
<dbReference type="PANTHER" id="PTHR44379">
    <property type="entry name" value="OXIDOREDUCTASE WITH IRON-SULFUR SUBUNIT"/>
    <property type="match status" value="1"/>
</dbReference>
<dbReference type="InterPro" id="IPR051452">
    <property type="entry name" value="Diverse_Oxidoreductases"/>
</dbReference>
<keyword evidence="2" id="KW-0479">Metal-binding</keyword>
<comment type="caution">
    <text evidence="8">The sequence shown here is derived from an EMBL/GenBank/DDBJ whole genome shotgun (WGS) entry which is preliminary data.</text>
</comment>
<evidence type="ECO:0000256" key="5">
    <source>
        <dbReference type="ARBA" id="ARBA00023014"/>
    </source>
</evidence>
<dbReference type="AlphaFoldDB" id="A0A4R5KQK4"/>
<dbReference type="PROSITE" id="PS51085">
    <property type="entry name" value="2FE2S_FER_2"/>
    <property type="match status" value="1"/>
</dbReference>
<evidence type="ECO:0000313" key="8">
    <source>
        <dbReference type="EMBL" id="TDF98021.1"/>
    </source>
</evidence>
<evidence type="ECO:0000259" key="7">
    <source>
        <dbReference type="PROSITE" id="PS51085"/>
    </source>
</evidence>
<dbReference type="InterPro" id="IPR001041">
    <property type="entry name" value="2Fe-2S_ferredoxin-type"/>
</dbReference>
<keyword evidence="1" id="KW-0001">2Fe-2S</keyword>
<dbReference type="InterPro" id="IPR012675">
    <property type="entry name" value="Beta-grasp_dom_sf"/>
</dbReference>
<protein>
    <submittedName>
        <fullName evidence="8">(2Fe-2S)-binding protein</fullName>
    </submittedName>
</protein>
<evidence type="ECO:0000256" key="2">
    <source>
        <dbReference type="ARBA" id="ARBA00022723"/>
    </source>
</evidence>
<dbReference type="Proteomes" id="UP000295636">
    <property type="component" value="Unassembled WGS sequence"/>
</dbReference>
<evidence type="ECO:0000256" key="1">
    <source>
        <dbReference type="ARBA" id="ARBA00022714"/>
    </source>
</evidence>
<dbReference type="RefSeq" id="WP_133227710.1">
    <property type="nucleotide sequence ID" value="NZ_SMRT01000004.1"/>
</dbReference>
<dbReference type="InterPro" id="IPR006058">
    <property type="entry name" value="2Fe2S_fd_BS"/>
</dbReference>
<sequence length="183" mass="19993">MPSYEAALYPLEFKVNGEQRSIRVRAAETLLYVLRDYLGLTGSKSGCDNGDCGTCTILVNGLPVKSCLMLAVEADGQPVTTIEGLRNSPVQQAFAHYQAFQCGYCTPGFIVNCHGLLNAHPDANKKTIRLWLESNICRCMSYEEIDDAVKAVFIARTDAIPTSSESEGTGLIINQDSMKKADF</sequence>
<dbReference type="GO" id="GO:0051537">
    <property type="term" value="F:2 iron, 2 sulfur cluster binding"/>
    <property type="evidence" value="ECO:0007669"/>
    <property type="project" value="UniProtKB-KW"/>
</dbReference>
<gene>
    <name evidence="8" type="ORF">E1757_10915</name>
</gene>
<dbReference type="OrthoDB" id="9796880at2"/>
<dbReference type="InterPro" id="IPR036884">
    <property type="entry name" value="2Fe-2S-bd_dom_sf"/>
</dbReference>
<dbReference type="Gene3D" id="3.10.20.30">
    <property type="match status" value="1"/>
</dbReference>
<proteinExistence type="predicted"/>
<dbReference type="PANTHER" id="PTHR44379:SF7">
    <property type="entry name" value="XANTHINE DEHYDROGENASE SUBUNIT E-RELATED"/>
    <property type="match status" value="1"/>
</dbReference>
<dbReference type="Pfam" id="PF00111">
    <property type="entry name" value="Fer2"/>
    <property type="match status" value="1"/>
</dbReference>
<dbReference type="Gene3D" id="1.10.150.120">
    <property type="entry name" value="[2Fe-2S]-binding domain"/>
    <property type="match status" value="1"/>
</dbReference>
<dbReference type="CDD" id="cd00207">
    <property type="entry name" value="fer2"/>
    <property type="match status" value="1"/>
</dbReference>
<dbReference type="GO" id="GO:0016491">
    <property type="term" value="F:oxidoreductase activity"/>
    <property type="evidence" value="ECO:0007669"/>
    <property type="project" value="UniProtKB-KW"/>
</dbReference>
<evidence type="ECO:0000256" key="4">
    <source>
        <dbReference type="ARBA" id="ARBA00023004"/>
    </source>
</evidence>
<keyword evidence="9" id="KW-1185">Reference proteome</keyword>
<dbReference type="PROSITE" id="PS00197">
    <property type="entry name" value="2FE2S_FER_1"/>
    <property type="match status" value="1"/>
</dbReference>
<reference evidence="8 9" key="1">
    <citation type="submission" date="2019-03" db="EMBL/GenBank/DDBJ databases">
        <title>This is whole genome sequence of Paenibacillus sp MS74 strain.</title>
        <authorList>
            <person name="Trinh H.N."/>
        </authorList>
    </citation>
    <scope>NUCLEOTIDE SEQUENCE [LARGE SCALE GENOMIC DNA]</scope>
    <source>
        <strain evidence="8 9">MS74</strain>
    </source>
</reference>
<dbReference type="FunFam" id="3.10.20.30:FF:000020">
    <property type="entry name" value="Xanthine dehydrogenase iron-sulfur subunit"/>
    <property type="match status" value="1"/>
</dbReference>
<dbReference type="InterPro" id="IPR002888">
    <property type="entry name" value="2Fe-2S-bd"/>
</dbReference>
<dbReference type="GO" id="GO:0046872">
    <property type="term" value="F:metal ion binding"/>
    <property type="evidence" value="ECO:0007669"/>
    <property type="project" value="UniProtKB-KW"/>
</dbReference>
<dbReference type="SUPFAM" id="SSF47741">
    <property type="entry name" value="CO dehydrogenase ISP C-domain like"/>
    <property type="match status" value="1"/>
</dbReference>